<gene>
    <name evidence="1" type="ORF">IAB44_11935</name>
</gene>
<proteinExistence type="predicted"/>
<dbReference type="Proteomes" id="UP000823935">
    <property type="component" value="Unassembled WGS sequence"/>
</dbReference>
<accession>A0A9D1EUJ9</accession>
<organism evidence="1 2">
    <name type="scientific">Candidatus Limivivens intestinipullorum</name>
    <dbReference type="NCBI Taxonomy" id="2840858"/>
    <lineage>
        <taxon>Bacteria</taxon>
        <taxon>Bacillati</taxon>
        <taxon>Bacillota</taxon>
        <taxon>Clostridia</taxon>
        <taxon>Lachnospirales</taxon>
        <taxon>Lachnospiraceae</taxon>
        <taxon>Lachnospiraceae incertae sedis</taxon>
        <taxon>Candidatus Limivivens</taxon>
    </lineage>
</organism>
<evidence type="ECO:0000313" key="2">
    <source>
        <dbReference type="Proteomes" id="UP000823935"/>
    </source>
</evidence>
<name>A0A9D1EUJ9_9FIRM</name>
<reference evidence="1" key="1">
    <citation type="submission" date="2020-10" db="EMBL/GenBank/DDBJ databases">
        <authorList>
            <person name="Gilroy R."/>
        </authorList>
    </citation>
    <scope>NUCLEOTIDE SEQUENCE</scope>
    <source>
        <strain evidence="1">CHK190-19873</strain>
    </source>
</reference>
<comment type="caution">
    <text evidence="1">The sequence shown here is derived from an EMBL/GenBank/DDBJ whole genome shotgun (WGS) entry which is preliminary data.</text>
</comment>
<sequence length="158" mass="18270">MTEGEAIRELDEMKNDLYALGYFENPEKESETFDMAIAALKEIQNYRRLGKLEELARAKKYIDLAKKHGTIGEMIDSCAEYEEIGTAEECRAAVEKQKPKKPRLNYKPKFFGKATYTCPKCGNICLEKFANERQNNNYCWDCGQALNWNENLEGMEDK</sequence>
<dbReference type="EMBL" id="DVIQ01000073">
    <property type="protein sequence ID" value="HIS32235.1"/>
    <property type="molecule type" value="Genomic_DNA"/>
</dbReference>
<dbReference type="AlphaFoldDB" id="A0A9D1EUJ9"/>
<protein>
    <submittedName>
        <fullName evidence="1">Uncharacterized protein</fullName>
    </submittedName>
</protein>
<evidence type="ECO:0000313" key="1">
    <source>
        <dbReference type="EMBL" id="HIS32235.1"/>
    </source>
</evidence>
<reference evidence="1" key="2">
    <citation type="journal article" date="2021" name="PeerJ">
        <title>Extensive microbial diversity within the chicken gut microbiome revealed by metagenomics and culture.</title>
        <authorList>
            <person name="Gilroy R."/>
            <person name="Ravi A."/>
            <person name="Getino M."/>
            <person name="Pursley I."/>
            <person name="Horton D.L."/>
            <person name="Alikhan N.F."/>
            <person name="Baker D."/>
            <person name="Gharbi K."/>
            <person name="Hall N."/>
            <person name="Watson M."/>
            <person name="Adriaenssens E.M."/>
            <person name="Foster-Nyarko E."/>
            <person name="Jarju S."/>
            <person name="Secka A."/>
            <person name="Antonio M."/>
            <person name="Oren A."/>
            <person name="Chaudhuri R.R."/>
            <person name="La Ragione R."/>
            <person name="Hildebrand F."/>
            <person name="Pallen M.J."/>
        </authorList>
    </citation>
    <scope>NUCLEOTIDE SEQUENCE</scope>
    <source>
        <strain evidence="1">CHK190-19873</strain>
    </source>
</reference>